<proteinExistence type="predicted"/>
<dbReference type="InterPro" id="IPR015927">
    <property type="entry name" value="Peptidase_S24_S26A/B/C"/>
</dbReference>
<gene>
    <name evidence="2" type="ORF">ABS311_04935</name>
</gene>
<dbReference type="CDD" id="cd06529">
    <property type="entry name" value="S24_LexA-like"/>
    <property type="match status" value="1"/>
</dbReference>
<dbReference type="SUPFAM" id="SSF51306">
    <property type="entry name" value="LexA/Signal peptidase"/>
    <property type="match status" value="1"/>
</dbReference>
<dbReference type="InterPro" id="IPR036286">
    <property type="entry name" value="LexA/Signal_pep-like_sf"/>
</dbReference>
<evidence type="ECO:0000313" key="3">
    <source>
        <dbReference type="Proteomes" id="UP001467690"/>
    </source>
</evidence>
<organism evidence="2 3">
    <name type="scientific">Catenovulum sediminis</name>
    <dbReference type="NCBI Taxonomy" id="1740262"/>
    <lineage>
        <taxon>Bacteria</taxon>
        <taxon>Pseudomonadati</taxon>
        <taxon>Pseudomonadota</taxon>
        <taxon>Gammaproteobacteria</taxon>
        <taxon>Alteromonadales</taxon>
        <taxon>Alteromonadaceae</taxon>
        <taxon>Catenovulum</taxon>
    </lineage>
</organism>
<keyword evidence="3" id="KW-1185">Reference proteome</keyword>
<feature type="domain" description="HNH nuclease" evidence="1">
    <location>
        <begin position="221"/>
        <end position="274"/>
    </location>
</feature>
<reference evidence="2 3" key="1">
    <citation type="submission" date="2024-06" db="EMBL/GenBank/DDBJ databases">
        <authorList>
            <person name="Chen R.Y."/>
        </authorList>
    </citation>
    <scope>NUCLEOTIDE SEQUENCE [LARGE SCALE GENOMIC DNA]</scope>
    <source>
        <strain evidence="2 3">D2</strain>
    </source>
</reference>
<evidence type="ECO:0000313" key="2">
    <source>
        <dbReference type="EMBL" id="MER2491223.1"/>
    </source>
</evidence>
<dbReference type="InterPro" id="IPR039418">
    <property type="entry name" value="LexA-like"/>
</dbReference>
<dbReference type="SMART" id="SM00507">
    <property type="entry name" value="HNHc"/>
    <property type="match status" value="1"/>
</dbReference>
<dbReference type="InterPro" id="IPR003615">
    <property type="entry name" value="HNH_nuc"/>
</dbReference>
<dbReference type="InterPro" id="IPR002711">
    <property type="entry name" value="HNH"/>
</dbReference>
<dbReference type="Pfam" id="PF01844">
    <property type="entry name" value="HNH"/>
    <property type="match status" value="1"/>
</dbReference>
<protein>
    <submittedName>
        <fullName evidence="2">S24 family peptidase</fullName>
    </submittedName>
</protein>
<name>A0ABV1RE83_9ALTE</name>
<dbReference type="Pfam" id="PF00717">
    <property type="entry name" value="Peptidase_S24"/>
    <property type="match status" value="1"/>
</dbReference>
<accession>A0ABV1RE83</accession>
<comment type="caution">
    <text evidence="2">The sequence shown here is derived from an EMBL/GenBank/DDBJ whole genome shotgun (WGS) entry which is preliminary data.</text>
</comment>
<dbReference type="Gene3D" id="2.10.109.10">
    <property type="entry name" value="Umud Fragment, subunit A"/>
    <property type="match status" value="1"/>
</dbReference>
<sequence length="523" mass="59322">MAAMQQQLNFIAYIQRMLNEGDFSATYKFALLHALADVCVESVDLSGNENQADGQLVISLETLAEKLILLYWHHATPFSSHQGEAGLLRQNTGAQSKVITVLYECQQNEIKSLRQLKNSQYWKAVFNASMETLKNGPLWRLQILAKQEECFLYPHNKKQKFITLYPGIADCFRRFYDLVVYLARNSWIQKIQAIKFNQQLIGPESQLERFLFGFDRTALNYAKPVLIEIQQNRCFYCHKPMVSGAVEVDHFIPFARYAHDLGHNFVAAHRTCNNNKRDFLAAHIHKEHWQAQNLEEHADVLQAELGNYYYCDSVKSKAVSDWAYQVAELNGAKLWLGAKDKFVSASDVSTSSFSSSSGVLPSSDDRAKVIDFGQAAQQRAERQNSANLPYFPNLKIACGHFKSGDDSEVEYIPAPDGVGKLDPKRHFLARASGNSMNGGKNPILDGDLLLLEWITPERAGSLQNCTVAIECDDETGTAQYLLRDIKKEPDGRYKLIAKNQDYEPIYATEQMRTFARLKSVIYE</sequence>
<dbReference type="Gene3D" id="1.10.30.50">
    <property type="match status" value="1"/>
</dbReference>
<dbReference type="RefSeq" id="WP_350400890.1">
    <property type="nucleotide sequence ID" value="NZ_JBELOE010000093.1"/>
</dbReference>
<dbReference type="CDD" id="cd00085">
    <property type="entry name" value="HNHc"/>
    <property type="match status" value="1"/>
</dbReference>
<evidence type="ECO:0000259" key="1">
    <source>
        <dbReference type="SMART" id="SM00507"/>
    </source>
</evidence>
<dbReference type="Proteomes" id="UP001467690">
    <property type="component" value="Unassembled WGS sequence"/>
</dbReference>
<dbReference type="EMBL" id="JBELOE010000093">
    <property type="protein sequence ID" value="MER2491223.1"/>
    <property type="molecule type" value="Genomic_DNA"/>
</dbReference>